<accession>A0ABV2ICD5</accession>
<sequence>MTPLLTAENLSRHYHADGPAALDGVSLSLQPGEILGIVGESGSGKSTLARLIMALDRPTSGTVLFEGQSLTALFERRLRRLRRHFQMVFQDPYGSLDPRHTVGRIIGEPLHLEENPPRGAQRRARIAALLEEVGLDPADIDRYPHQFSGGQRQRIAIARALITRPKLLVADEPTSALDVTVQAQILKLLLSMRAVHGVSIVLITHNIAVVDEICDRVAVMQAGNIVEEGPVHTVLNAPREAYTRRLLAAEPTLSGGLRRRRQKHEPNG</sequence>
<dbReference type="SUPFAM" id="SSF52540">
    <property type="entry name" value="P-loop containing nucleoside triphosphate hydrolases"/>
    <property type="match status" value="1"/>
</dbReference>
<keyword evidence="7" id="KW-1185">Reference proteome</keyword>
<dbReference type="RefSeq" id="WP_354434491.1">
    <property type="nucleotide sequence ID" value="NZ_JBEPLY010000008.1"/>
</dbReference>
<evidence type="ECO:0000313" key="7">
    <source>
        <dbReference type="Proteomes" id="UP001549164"/>
    </source>
</evidence>
<dbReference type="InterPro" id="IPR017871">
    <property type="entry name" value="ABC_transporter-like_CS"/>
</dbReference>
<feature type="domain" description="ABC transporter" evidence="5">
    <location>
        <begin position="5"/>
        <end position="247"/>
    </location>
</feature>
<dbReference type="Proteomes" id="UP001549164">
    <property type="component" value="Unassembled WGS sequence"/>
</dbReference>
<organism evidence="6 7">
    <name type="scientific">Martelella mangrovi</name>
    <dbReference type="NCBI Taxonomy" id="1397477"/>
    <lineage>
        <taxon>Bacteria</taxon>
        <taxon>Pseudomonadati</taxon>
        <taxon>Pseudomonadota</taxon>
        <taxon>Alphaproteobacteria</taxon>
        <taxon>Hyphomicrobiales</taxon>
        <taxon>Aurantimonadaceae</taxon>
        <taxon>Martelella</taxon>
    </lineage>
</organism>
<dbReference type="PANTHER" id="PTHR43776:SF7">
    <property type="entry name" value="D,D-DIPEPTIDE TRANSPORT ATP-BINDING PROTEIN DDPF-RELATED"/>
    <property type="match status" value="1"/>
</dbReference>
<evidence type="ECO:0000259" key="5">
    <source>
        <dbReference type="PROSITE" id="PS50893"/>
    </source>
</evidence>
<dbReference type="Gene3D" id="3.40.50.300">
    <property type="entry name" value="P-loop containing nucleotide triphosphate hydrolases"/>
    <property type="match status" value="1"/>
</dbReference>
<protein>
    <submittedName>
        <fullName evidence="6">Peptide/nickel transport system ATP-binding protein</fullName>
    </submittedName>
</protein>
<dbReference type="PANTHER" id="PTHR43776">
    <property type="entry name" value="TRANSPORT ATP-BINDING PROTEIN"/>
    <property type="match status" value="1"/>
</dbReference>
<evidence type="ECO:0000256" key="2">
    <source>
        <dbReference type="ARBA" id="ARBA00022448"/>
    </source>
</evidence>
<comment type="similarity">
    <text evidence="1">Belongs to the ABC transporter superfamily.</text>
</comment>
<dbReference type="InterPro" id="IPR027417">
    <property type="entry name" value="P-loop_NTPase"/>
</dbReference>
<keyword evidence="2" id="KW-0813">Transport</keyword>
<dbReference type="InterPro" id="IPR003439">
    <property type="entry name" value="ABC_transporter-like_ATP-bd"/>
</dbReference>
<dbReference type="InterPro" id="IPR050319">
    <property type="entry name" value="ABC_transp_ATP-bind"/>
</dbReference>
<proteinExistence type="inferred from homology"/>
<keyword evidence="4 6" id="KW-0067">ATP-binding</keyword>
<name>A0ABV2ICD5_9HYPH</name>
<gene>
    <name evidence="6" type="ORF">ABID12_002531</name>
</gene>
<keyword evidence="3" id="KW-0547">Nucleotide-binding</keyword>
<dbReference type="Pfam" id="PF00005">
    <property type="entry name" value="ABC_tran"/>
    <property type="match status" value="1"/>
</dbReference>
<evidence type="ECO:0000256" key="3">
    <source>
        <dbReference type="ARBA" id="ARBA00022741"/>
    </source>
</evidence>
<dbReference type="EMBL" id="JBEPLY010000008">
    <property type="protein sequence ID" value="MET3600581.1"/>
    <property type="molecule type" value="Genomic_DNA"/>
</dbReference>
<evidence type="ECO:0000256" key="4">
    <source>
        <dbReference type="ARBA" id="ARBA00022840"/>
    </source>
</evidence>
<evidence type="ECO:0000256" key="1">
    <source>
        <dbReference type="ARBA" id="ARBA00005417"/>
    </source>
</evidence>
<dbReference type="PROSITE" id="PS00211">
    <property type="entry name" value="ABC_TRANSPORTER_1"/>
    <property type="match status" value="1"/>
</dbReference>
<dbReference type="PROSITE" id="PS50893">
    <property type="entry name" value="ABC_TRANSPORTER_2"/>
    <property type="match status" value="1"/>
</dbReference>
<dbReference type="GO" id="GO:0005524">
    <property type="term" value="F:ATP binding"/>
    <property type="evidence" value="ECO:0007669"/>
    <property type="project" value="UniProtKB-KW"/>
</dbReference>
<evidence type="ECO:0000313" key="6">
    <source>
        <dbReference type="EMBL" id="MET3600581.1"/>
    </source>
</evidence>
<dbReference type="CDD" id="cd03257">
    <property type="entry name" value="ABC_NikE_OppD_transporters"/>
    <property type="match status" value="1"/>
</dbReference>
<reference evidence="6 7" key="1">
    <citation type="submission" date="2024-06" db="EMBL/GenBank/DDBJ databases">
        <title>Genomic Encyclopedia of Type Strains, Phase IV (KMG-IV): sequencing the most valuable type-strain genomes for metagenomic binning, comparative biology and taxonomic classification.</title>
        <authorList>
            <person name="Goeker M."/>
        </authorList>
    </citation>
    <scope>NUCLEOTIDE SEQUENCE [LARGE SCALE GENOMIC DNA]</scope>
    <source>
        <strain evidence="6 7">DSM 28102</strain>
    </source>
</reference>
<comment type="caution">
    <text evidence="6">The sequence shown here is derived from an EMBL/GenBank/DDBJ whole genome shotgun (WGS) entry which is preliminary data.</text>
</comment>
<dbReference type="SMART" id="SM00382">
    <property type="entry name" value="AAA"/>
    <property type="match status" value="1"/>
</dbReference>
<dbReference type="InterPro" id="IPR003593">
    <property type="entry name" value="AAA+_ATPase"/>
</dbReference>